<dbReference type="Proteomes" id="UP001628874">
    <property type="component" value="Unassembled WGS sequence"/>
</dbReference>
<dbReference type="RefSeq" id="WP_202048653.1">
    <property type="nucleotide sequence ID" value="NZ_JBFQGM010000016.1"/>
</dbReference>
<organism evidence="1 2">
    <name type="scientific">Scytonema tolypothrichoides VB-61278_2</name>
    <dbReference type="NCBI Taxonomy" id="3232314"/>
    <lineage>
        <taxon>Bacteria</taxon>
        <taxon>Bacillati</taxon>
        <taxon>Cyanobacteriota</taxon>
        <taxon>Cyanophyceae</taxon>
        <taxon>Nostocales</taxon>
        <taxon>Scytonemataceae</taxon>
        <taxon>Scytonema</taxon>
    </lineage>
</organism>
<evidence type="ECO:0000313" key="1">
    <source>
        <dbReference type="EMBL" id="MFL9465334.1"/>
    </source>
</evidence>
<dbReference type="EMBL" id="JBFQGM010000016">
    <property type="protein sequence ID" value="MFL9465334.1"/>
    <property type="molecule type" value="Genomic_DNA"/>
</dbReference>
<evidence type="ECO:0000313" key="2">
    <source>
        <dbReference type="Proteomes" id="UP001628874"/>
    </source>
</evidence>
<accession>A0ABW8WW64</accession>
<reference evidence="1 2" key="1">
    <citation type="submission" date="2024-07" db="EMBL/GenBank/DDBJ databases">
        <authorList>
            <person name="Tripathy S."/>
        </authorList>
    </citation>
    <scope>NUCLEOTIDE SEQUENCE [LARGE SCALE GENOMIC DNA]</scope>
    <source>
        <strain evidence="1 2">VB-61278_2</strain>
    </source>
</reference>
<evidence type="ECO:0008006" key="3">
    <source>
        <dbReference type="Google" id="ProtNLM"/>
    </source>
</evidence>
<name>A0ABW8WW64_9CYAN</name>
<protein>
    <recommendedName>
        <fullName evidence="3">Transposase</fullName>
    </recommendedName>
</protein>
<sequence length="91" mass="10679">MTASSCLLEPFRNQPSRTEVRNCILKLFSYFGELQRRAKRERTSFPEEDLPRLWILATSASDNLLESFGAKLELKNWLQGVYFLNESFLFL</sequence>
<gene>
    <name evidence="1" type="ORF">AB0759_32530</name>
</gene>
<proteinExistence type="predicted"/>
<comment type="caution">
    <text evidence="1">The sequence shown here is derived from an EMBL/GenBank/DDBJ whole genome shotgun (WGS) entry which is preliminary data.</text>
</comment>
<keyword evidence="2" id="KW-1185">Reference proteome</keyword>